<evidence type="ECO:0000313" key="2">
    <source>
        <dbReference type="EMBL" id="QAY73064.1"/>
    </source>
</evidence>
<dbReference type="Proteomes" id="UP000291259">
    <property type="component" value="Chromosome"/>
</dbReference>
<proteinExistence type="predicted"/>
<evidence type="ECO:0000313" key="3">
    <source>
        <dbReference type="Proteomes" id="UP000291259"/>
    </source>
</evidence>
<feature type="transmembrane region" description="Helical" evidence="1">
    <location>
        <begin position="99"/>
        <end position="121"/>
    </location>
</feature>
<dbReference type="EMBL" id="CP035491">
    <property type="protein sequence ID" value="QAY73064.1"/>
    <property type="molecule type" value="Genomic_DNA"/>
</dbReference>
<reference evidence="2 3" key="1">
    <citation type="submission" date="2019-01" db="EMBL/GenBank/DDBJ databases">
        <title>Genome sequencing of strain FW100M-8.</title>
        <authorList>
            <person name="Heo J."/>
            <person name="Kim S.-J."/>
            <person name="Kim J.-S."/>
            <person name="Hong S.-B."/>
            <person name="Kwon S.-W."/>
        </authorList>
    </citation>
    <scope>NUCLEOTIDE SEQUENCE [LARGE SCALE GENOMIC DNA]</scope>
    <source>
        <strain evidence="2 3">FW100M-8</strain>
    </source>
</reference>
<gene>
    <name evidence="2" type="ORF">ET445_06585</name>
</gene>
<dbReference type="PANTHER" id="PTHR37314">
    <property type="entry name" value="SLR0142 PROTEIN"/>
    <property type="match status" value="1"/>
</dbReference>
<dbReference type="AlphaFoldDB" id="A0A4P6FB46"/>
<evidence type="ECO:0000256" key="1">
    <source>
        <dbReference type="SAM" id="Phobius"/>
    </source>
</evidence>
<organism evidence="2 3">
    <name type="scientific">Agromyces protaetiae</name>
    <dbReference type="NCBI Taxonomy" id="2509455"/>
    <lineage>
        <taxon>Bacteria</taxon>
        <taxon>Bacillati</taxon>
        <taxon>Actinomycetota</taxon>
        <taxon>Actinomycetes</taxon>
        <taxon>Micrococcales</taxon>
        <taxon>Microbacteriaceae</taxon>
        <taxon>Agromyces</taxon>
    </lineage>
</organism>
<sequence length="236" mass="23471">MSAATASPGYAIPVGVEHRFSAVAVVLSFAAGATDAFAFLLLGGIFTANMTGNLVLAGLVERAGYPMVVVGASVAIVAFAVGVYGAIRIAKPSAVPSSRLVVVLAITSALQAAVLVGWLVSPHPLPVMMQVAMIALSALAMAGQTGVARRIEPRSGVTTTFVTGTLTNLMADFADRKPQAAGVRVSVILALVAGALCGALLVGVHPALGAALPLVPSLAGLAILAMAVASAHRKGG</sequence>
<dbReference type="PANTHER" id="PTHR37314:SF4">
    <property type="entry name" value="UPF0700 TRANSMEMBRANE PROTEIN YOAK"/>
    <property type="match status" value="1"/>
</dbReference>
<dbReference type="InterPro" id="IPR010699">
    <property type="entry name" value="DUF1275"/>
</dbReference>
<keyword evidence="3" id="KW-1185">Reference proteome</keyword>
<name>A0A4P6FB46_9MICO</name>
<protein>
    <submittedName>
        <fullName evidence="2">DUF1275 domain-containing protein</fullName>
    </submittedName>
</protein>
<dbReference type="Pfam" id="PF06912">
    <property type="entry name" value="DUF1275"/>
    <property type="match status" value="1"/>
</dbReference>
<dbReference type="OrthoDB" id="4272751at2"/>
<dbReference type="RefSeq" id="WP_129189954.1">
    <property type="nucleotide sequence ID" value="NZ_CP035491.1"/>
</dbReference>
<feature type="transmembrane region" description="Helical" evidence="1">
    <location>
        <begin position="65"/>
        <end position="87"/>
    </location>
</feature>
<keyword evidence="1" id="KW-1133">Transmembrane helix</keyword>
<keyword evidence="1" id="KW-0812">Transmembrane</keyword>
<dbReference type="KEGG" id="agf:ET445_06585"/>
<accession>A0A4P6FB46</accession>
<feature type="transmembrane region" description="Helical" evidence="1">
    <location>
        <begin position="127"/>
        <end position="147"/>
    </location>
</feature>
<feature type="transmembrane region" description="Helical" evidence="1">
    <location>
        <begin position="210"/>
        <end position="231"/>
    </location>
</feature>
<keyword evidence="1" id="KW-0472">Membrane</keyword>
<feature type="transmembrane region" description="Helical" evidence="1">
    <location>
        <begin position="20"/>
        <end position="45"/>
    </location>
</feature>
<feature type="transmembrane region" description="Helical" evidence="1">
    <location>
        <begin position="185"/>
        <end position="204"/>
    </location>
</feature>